<comment type="caution">
    <text evidence="14">The sequence shown here is derived from an EMBL/GenBank/DDBJ whole genome shotgun (WGS) entry which is preliminary data.</text>
</comment>
<proteinExistence type="inferred from homology"/>
<evidence type="ECO:0000256" key="8">
    <source>
        <dbReference type="ARBA" id="ARBA00022692"/>
    </source>
</evidence>
<keyword evidence="15" id="KW-1185">Reference proteome</keyword>
<keyword evidence="10 12" id="KW-1133">Transmembrane helix</keyword>
<evidence type="ECO:0000256" key="13">
    <source>
        <dbReference type="SAM" id="MobiDB-lite"/>
    </source>
</evidence>
<reference evidence="15" key="1">
    <citation type="journal article" date="2019" name="Int. J. Syst. Evol. Microbiol.">
        <title>The Global Catalogue of Microorganisms (GCM) 10K type strain sequencing project: providing services to taxonomists for standard genome sequencing and annotation.</title>
        <authorList>
            <consortium name="The Broad Institute Genomics Platform"/>
            <consortium name="The Broad Institute Genome Sequencing Center for Infectious Disease"/>
            <person name="Wu L."/>
            <person name="Ma J."/>
        </authorList>
    </citation>
    <scope>NUCLEOTIDE SEQUENCE [LARGE SCALE GENOMIC DNA]</scope>
    <source>
        <strain evidence="15">JCM 3369</strain>
    </source>
</reference>
<gene>
    <name evidence="14" type="primary">ccmD</name>
    <name evidence="14" type="ORF">ACFSC7_19245</name>
</gene>
<evidence type="ECO:0000256" key="9">
    <source>
        <dbReference type="ARBA" id="ARBA00022748"/>
    </source>
</evidence>
<dbReference type="RefSeq" id="WP_149893174.1">
    <property type="nucleotide sequence ID" value="NZ_JBHUFA010000016.1"/>
</dbReference>
<evidence type="ECO:0000256" key="2">
    <source>
        <dbReference type="ARBA" id="ARBA00004377"/>
    </source>
</evidence>
<evidence type="ECO:0000256" key="5">
    <source>
        <dbReference type="ARBA" id="ARBA00022448"/>
    </source>
</evidence>
<dbReference type="EMBL" id="JBHUFA010000016">
    <property type="protein sequence ID" value="MFD1697661.1"/>
    <property type="molecule type" value="Genomic_DNA"/>
</dbReference>
<name>A0ABW4K1K2_9HYPH</name>
<dbReference type="InterPro" id="IPR007078">
    <property type="entry name" value="Haem_export_protD_CcmD"/>
</dbReference>
<keyword evidence="11 12" id="KW-0472">Membrane</keyword>
<comment type="subcellular location">
    <subcellularLocation>
        <location evidence="2 12">Cell inner membrane</location>
        <topology evidence="2 12">Single-pass membrane protein</topology>
    </subcellularLocation>
</comment>
<feature type="compositionally biased region" description="Low complexity" evidence="13">
    <location>
        <begin position="52"/>
        <end position="70"/>
    </location>
</feature>
<evidence type="ECO:0000256" key="3">
    <source>
        <dbReference type="ARBA" id="ARBA00008741"/>
    </source>
</evidence>
<evidence type="ECO:0000256" key="4">
    <source>
        <dbReference type="ARBA" id="ARBA00016461"/>
    </source>
</evidence>
<dbReference type="Pfam" id="PF04995">
    <property type="entry name" value="CcmD"/>
    <property type="match status" value="1"/>
</dbReference>
<comment type="similarity">
    <text evidence="3 12">Belongs to the CcmD/CycX/HelD family.</text>
</comment>
<keyword evidence="9 12" id="KW-0201">Cytochrome c-type biogenesis</keyword>
<dbReference type="Proteomes" id="UP001597327">
    <property type="component" value="Unassembled WGS sequence"/>
</dbReference>
<evidence type="ECO:0000313" key="14">
    <source>
        <dbReference type="EMBL" id="MFD1697661.1"/>
    </source>
</evidence>
<organism evidence="14 15">
    <name type="scientific">Roseibium aestuarii</name>
    <dbReference type="NCBI Taxonomy" id="2600299"/>
    <lineage>
        <taxon>Bacteria</taxon>
        <taxon>Pseudomonadati</taxon>
        <taxon>Pseudomonadota</taxon>
        <taxon>Alphaproteobacteria</taxon>
        <taxon>Hyphomicrobiales</taxon>
        <taxon>Stappiaceae</taxon>
        <taxon>Roseibium</taxon>
    </lineage>
</organism>
<evidence type="ECO:0000256" key="1">
    <source>
        <dbReference type="ARBA" id="ARBA00002442"/>
    </source>
</evidence>
<evidence type="ECO:0000256" key="10">
    <source>
        <dbReference type="ARBA" id="ARBA00022989"/>
    </source>
</evidence>
<keyword evidence="7 12" id="KW-0997">Cell inner membrane</keyword>
<comment type="function">
    <text evidence="1 12">Required for the export of heme to the periplasm for the biogenesis of c-type cytochromes.</text>
</comment>
<feature type="region of interest" description="Disordered" evidence="13">
    <location>
        <begin position="46"/>
        <end position="70"/>
    </location>
</feature>
<dbReference type="NCBIfam" id="TIGR03141">
    <property type="entry name" value="cytochro_ccmD"/>
    <property type="match status" value="1"/>
</dbReference>
<protein>
    <recommendedName>
        <fullName evidence="4 12">Heme exporter protein D</fullName>
    </recommendedName>
</protein>
<evidence type="ECO:0000256" key="7">
    <source>
        <dbReference type="ARBA" id="ARBA00022519"/>
    </source>
</evidence>
<keyword evidence="8 12" id="KW-0812">Transmembrane</keyword>
<accession>A0ABW4K1K2</accession>
<keyword evidence="6 12" id="KW-1003">Cell membrane</keyword>
<evidence type="ECO:0000256" key="12">
    <source>
        <dbReference type="RuleBase" id="RU363101"/>
    </source>
</evidence>
<evidence type="ECO:0000256" key="6">
    <source>
        <dbReference type="ARBA" id="ARBA00022475"/>
    </source>
</evidence>
<evidence type="ECO:0000256" key="11">
    <source>
        <dbReference type="ARBA" id="ARBA00023136"/>
    </source>
</evidence>
<feature type="transmembrane region" description="Helical" evidence="12">
    <location>
        <begin position="6"/>
        <end position="30"/>
    </location>
</feature>
<sequence length="70" mass="7457">MDLGPYSGFILASYAISTLIVLALVAWVVLDRRQLERTLHDLASKGVTRRGPATAPAAAKLSSTATDTQE</sequence>
<keyword evidence="5 12" id="KW-0813">Transport</keyword>
<evidence type="ECO:0000313" key="15">
    <source>
        <dbReference type="Proteomes" id="UP001597327"/>
    </source>
</evidence>